<feature type="transmembrane region" description="Helical" evidence="1">
    <location>
        <begin position="95"/>
        <end position="118"/>
    </location>
</feature>
<keyword evidence="3" id="KW-1185">Reference proteome</keyword>
<comment type="caution">
    <text evidence="2">The sequence shown here is derived from an EMBL/GenBank/DDBJ whole genome shotgun (WGS) entry which is preliminary data.</text>
</comment>
<evidence type="ECO:0000313" key="2">
    <source>
        <dbReference type="EMBL" id="MBB5789572.1"/>
    </source>
</evidence>
<dbReference type="AlphaFoldDB" id="A0A7W9GT52"/>
<feature type="transmembrane region" description="Helical" evidence="1">
    <location>
        <begin position="20"/>
        <end position="46"/>
    </location>
</feature>
<organism evidence="2 3">
    <name type="scientific">Jiangella mangrovi</name>
    <dbReference type="NCBI Taxonomy" id="1524084"/>
    <lineage>
        <taxon>Bacteria</taxon>
        <taxon>Bacillati</taxon>
        <taxon>Actinomycetota</taxon>
        <taxon>Actinomycetes</taxon>
        <taxon>Jiangellales</taxon>
        <taxon>Jiangellaceae</taxon>
        <taxon>Jiangella</taxon>
    </lineage>
</organism>
<dbReference type="EMBL" id="JACHMM010000001">
    <property type="protein sequence ID" value="MBB5789572.1"/>
    <property type="molecule type" value="Genomic_DNA"/>
</dbReference>
<name>A0A7W9GT52_9ACTN</name>
<feature type="transmembrane region" description="Helical" evidence="1">
    <location>
        <begin position="216"/>
        <end position="236"/>
    </location>
</feature>
<feature type="transmembrane region" description="Helical" evidence="1">
    <location>
        <begin position="182"/>
        <end position="204"/>
    </location>
</feature>
<gene>
    <name evidence="2" type="ORF">HD601_004147</name>
</gene>
<proteinExistence type="predicted"/>
<feature type="transmembrane region" description="Helical" evidence="1">
    <location>
        <begin position="66"/>
        <end position="88"/>
    </location>
</feature>
<feature type="transmembrane region" description="Helical" evidence="1">
    <location>
        <begin position="151"/>
        <end position="170"/>
    </location>
</feature>
<dbReference type="Proteomes" id="UP000542813">
    <property type="component" value="Unassembled WGS sequence"/>
</dbReference>
<sequence>MSTLTYRRARAAFEDLSLGLSVAVLWFVVIVAIIFVLLGIGLQVFVGQGGEVSESIWENSQYATRYFPLSMGIVITAAYLPVAIASGVTRRSFGWAGSAVVIALAGIMALLEGAGYLLEYGLYRLVDETPVYTTPHLFDHGYQFWITVPEVWIVVAANVACGWLIGSAYYKWGWLGPTLALPLLLLPLLAVEAVMSVGWAGAAMNELGVERLPDGVAVLVALALLALTLAGIQRFVRTIDLRPQKS</sequence>
<evidence type="ECO:0000256" key="1">
    <source>
        <dbReference type="SAM" id="Phobius"/>
    </source>
</evidence>
<reference evidence="2 3" key="1">
    <citation type="submission" date="2020-08" db="EMBL/GenBank/DDBJ databases">
        <title>Sequencing the genomes of 1000 actinobacteria strains.</title>
        <authorList>
            <person name="Klenk H.-P."/>
        </authorList>
    </citation>
    <scope>NUCLEOTIDE SEQUENCE [LARGE SCALE GENOMIC DNA]</scope>
    <source>
        <strain evidence="2 3">DSM 102122</strain>
    </source>
</reference>
<keyword evidence="1" id="KW-0472">Membrane</keyword>
<evidence type="ECO:0000313" key="3">
    <source>
        <dbReference type="Proteomes" id="UP000542813"/>
    </source>
</evidence>
<keyword evidence="1" id="KW-0812">Transmembrane</keyword>
<keyword evidence="1" id="KW-1133">Transmembrane helix</keyword>
<protein>
    <submittedName>
        <fullName evidence="2">Uncharacterized protein</fullName>
    </submittedName>
</protein>
<dbReference type="RefSeq" id="WP_184825021.1">
    <property type="nucleotide sequence ID" value="NZ_JACHMM010000001.1"/>
</dbReference>
<accession>A0A7W9GT52</accession>